<dbReference type="PANTHER" id="PTHR10302">
    <property type="entry name" value="SINGLE-STRANDED DNA-BINDING PROTEIN"/>
    <property type="match status" value="1"/>
</dbReference>
<dbReference type="CDD" id="cd04496">
    <property type="entry name" value="SSB_OBF"/>
    <property type="match status" value="1"/>
</dbReference>
<evidence type="ECO:0000256" key="4">
    <source>
        <dbReference type="SAM" id="MobiDB-lite"/>
    </source>
</evidence>
<dbReference type="Proteomes" id="UP000189177">
    <property type="component" value="Unassembled WGS sequence"/>
</dbReference>
<evidence type="ECO:0000313" key="5">
    <source>
        <dbReference type="EMBL" id="OOC09321.1"/>
    </source>
</evidence>
<dbReference type="EMBL" id="MUZR01000051">
    <property type="protein sequence ID" value="OOC09321.1"/>
    <property type="molecule type" value="Genomic_DNA"/>
</dbReference>
<dbReference type="GO" id="GO:0009295">
    <property type="term" value="C:nucleoid"/>
    <property type="evidence" value="ECO:0007669"/>
    <property type="project" value="TreeGrafter"/>
</dbReference>
<feature type="compositionally biased region" description="Gly residues" evidence="4">
    <location>
        <begin position="112"/>
        <end position="146"/>
    </location>
</feature>
<dbReference type="SUPFAM" id="SSF50249">
    <property type="entry name" value="Nucleic acid-binding proteins"/>
    <property type="match status" value="1"/>
</dbReference>
<comment type="subunit">
    <text evidence="2">Homotetramer.</text>
</comment>
<name>A0A1V2ZWE5_9GAMM</name>
<dbReference type="PANTHER" id="PTHR10302:SF27">
    <property type="entry name" value="SINGLE-STRANDED DNA-BINDING PROTEIN"/>
    <property type="match status" value="1"/>
</dbReference>
<accession>A0A1V2ZWE5</accession>
<dbReference type="RefSeq" id="WP_018946622.1">
    <property type="nucleotide sequence ID" value="NZ_MUZR01000051.1"/>
</dbReference>
<gene>
    <name evidence="5" type="ORF">B1A74_11245</name>
</gene>
<reference evidence="5 6" key="1">
    <citation type="submission" date="2017-02" db="EMBL/GenBank/DDBJ databases">
        <title>Genomic diversity within the haloalkaliphilic genus Thioalkalivibrio.</title>
        <authorList>
            <person name="Ahn A.-C."/>
            <person name="Meier-Kolthoff J."/>
            <person name="Overmars L."/>
            <person name="Richter M."/>
            <person name="Woyke T."/>
            <person name="Sorokin D.Y."/>
            <person name="Muyzer G."/>
        </authorList>
    </citation>
    <scope>NUCLEOTIDE SEQUENCE [LARGE SCALE GENOMIC DNA]</scope>
    <source>
        <strain evidence="5 6">HL17</strain>
    </source>
</reference>
<dbReference type="Gene3D" id="2.40.50.140">
    <property type="entry name" value="Nucleic acid-binding proteins"/>
    <property type="match status" value="1"/>
</dbReference>
<dbReference type="InterPro" id="IPR000424">
    <property type="entry name" value="Primosome_PriB/ssb"/>
</dbReference>
<dbReference type="InterPro" id="IPR012340">
    <property type="entry name" value="NA-bd_OB-fold"/>
</dbReference>
<dbReference type="GO" id="GO:0006260">
    <property type="term" value="P:DNA replication"/>
    <property type="evidence" value="ECO:0007669"/>
    <property type="project" value="InterPro"/>
</dbReference>
<keyword evidence="1 2" id="KW-0238">DNA-binding</keyword>
<dbReference type="Pfam" id="PF00436">
    <property type="entry name" value="SSB"/>
    <property type="match status" value="1"/>
</dbReference>
<sequence length="164" mass="16846">MARGVNKAIILGNLGADPEKRETPGGATVTNFRVATTEQWTDKQSGERRENTEWHRVVMFGRLADIAAQYLSKGSQVYIEGRIQTRKWQGQDGQDRYTTEIVASDMQLVGGRGGGGAGGAAAAGGGYGGGYDPGPGGGGDGFGGGSSSPSSGPGGSFDDDDVPF</sequence>
<evidence type="ECO:0000256" key="2">
    <source>
        <dbReference type="HAMAP-Rule" id="MF_00984"/>
    </source>
</evidence>
<evidence type="ECO:0000256" key="3">
    <source>
        <dbReference type="RuleBase" id="RU000524"/>
    </source>
</evidence>
<dbReference type="HAMAP" id="MF_00984">
    <property type="entry name" value="SSB"/>
    <property type="match status" value="1"/>
</dbReference>
<dbReference type="STRING" id="252474.B1A74_11245"/>
<comment type="caution">
    <text evidence="2">Lacks conserved residue(s) required for the propagation of feature annotation.</text>
</comment>
<feature type="region of interest" description="Disordered" evidence="4">
    <location>
        <begin position="112"/>
        <end position="164"/>
    </location>
</feature>
<comment type="caution">
    <text evidence="5">The sequence shown here is derived from an EMBL/GenBank/DDBJ whole genome shotgun (WGS) entry which is preliminary data.</text>
</comment>
<dbReference type="OrthoDB" id="9809878at2"/>
<dbReference type="NCBIfam" id="TIGR00621">
    <property type="entry name" value="ssb"/>
    <property type="match status" value="1"/>
</dbReference>
<evidence type="ECO:0000256" key="1">
    <source>
        <dbReference type="ARBA" id="ARBA00023125"/>
    </source>
</evidence>
<protein>
    <recommendedName>
        <fullName evidence="2 3">Single-stranded DNA-binding protein</fullName>
        <shortName evidence="2">SSB</shortName>
    </recommendedName>
</protein>
<proteinExistence type="inferred from homology"/>
<dbReference type="GO" id="GO:0003697">
    <property type="term" value="F:single-stranded DNA binding"/>
    <property type="evidence" value="ECO:0007669"/>
    <property type="project" value="UniProtKB-UniRule"/>
</dbReference>
<keyword evidence="6" id="KW-1185">Reference proteome</keyword>
<dbReference type="InterPro" id="IPR011344">
    <property type="entry name" value="ssDNA-bd"/>
</dbReference>
<organism evidence="5 6">
    <name type="scientific">Thioalkalivibrio halophilus</name>
    <dbReference type="NCBI Taxonomy" id="252474"/>
    <lineage>
        <taxon>Bacteria</taxon>
        <taxon>Pseudomonadati</taxon>
        <taxon>Pseudomonadota</taxon>
        <taxon>Gammaproteobacteria</taxon>
        <taxon>Chromatiales</taxon>
        <taxon>Ectothiorhodospiraceae</taxon>
        <taxon>Thioalkalivibrio</taxon>
    </lineage>
</organism>
<dbReference type="PROSITE" id="PS50935">
    <property type="entry name" value="SSB"/>
    <property type="match status" value="1"/>
</dbReference>
<dbReference type="AlphaFoldDB" id="A0A1V2ZWE5"/>
<evidence type="ECO:0000313" key="6">
    <source>
        <dbReference type="Proteomes" id="UP000189177"/>
    </source>
</evidence>